<dbReference type="CDD" id="cd22356">
    <property type="entry name" value="Sau3AI_N-like"/>
    <property type="match status" value="1"/>
</dbReference>
<feature type="domain" description="DNA mismatch repair MutH/Type II restriction enzyme Sau3AI" evidence="4">
    <location>
        <begin position="49"/>
        <end position="150"/>
    </location>
</feature>
<dbReference type="NCBIfam" id="NF040973">
    <property type="entry name" value="restrict_Sau3AI"/>
    <property type="match status" value="1"/>
</dbReference>
<dbReference type="SMART" id="SM00927">
    <property type="entry name" value="MutH"/>
    <property type="match status" value="1"/>
</dbReference>
<dbReference type="OrthoDB" id="3188707at2"/>
<dbReference type="InterPro" id="IPR011337">
    <property type="entry name" value="DNA_rep_MutH/RE_typeII_Sau3AI"/>
</dbReference>
<keyword evidence="2" id="KW-0255">Endonuclease</keyword>
<dbReference type="Pfam" id="PF02976">
    <property type="entry name" value="MutH"/>
    <property type="match status" value="1"/>
</dbReference>
<dbReference type="RefSeq" id="WP_048570131.1">
    <property type="nucleotide sequence ID" value="NZ_LFVU01000023.1"/>
</dbReference>
<reference evidence="5 6" key="1">
    <citation type="submission" date="2015-06" db="EMBL/GenBank/DDBJ databases">
        <title>Draft genome sequence of the purine-degrading Clostridium cylindrosporum HC-1 (DSM 605).</title>
        <authorList>
            <person name="Poehlein A."/>
            <person name="Schiel-Bengelsdorf B."/>
            <person name="Bengelsdorf F."/>
            <person name="Daniel R."/>
            <person name="Duerre P."/>
        </authorList>
    </citation>
    <scope>NUCLEOTIDE SEQUENCE [LARGE SCALE GENOMIC DNA]</scope>
    <source>
        <strain evidence="5 6">DSM 605</strain>
    </source>
</reference>
<keyword evidence="1" id="KW-0540">Nuclease</keyword>
<name>A0A0J8D8D2_CLOCY</name>
<dbReference type="EC" id="3.1.21.4" evidence="5"/>
<comment type="caution">
    <text evidence="5">The sequence shown here is derived from an EMBL/GenBank/DDBJ whole genome shotgun (WGS) entry which is preliminary data.</text>
</comment>
<dbReference type="GO" id="GO:0009036">
    <property type="term" value="F:type II site-specific deoxyribonuclease activity"/>
    <property type="evidence" value="ECO:0007669"/>
    <property type="project" value="UniProtKB-EC"/>
</dbReference>
<protein>
    <submittedName>
        <fullName evidence="5">Type-2 restriction enzyme Sau3AI</fullName>
        <ecNumber evidence="5">3.1.21.4</ecNumber>
    </submittedName>
</protein>
<dbReference type="InterPro" id="IPR037057">
    <property type="entry name" value="DNA_rep_MutH/T2_RE_sf"/>
</dbReference>
<dbReference type="PATRIC" id="fig|1121307.3.peg.336"/>
<organism evidence="5 6">
    <name type="scientific">Clostridium cylindrosporum DSM 605</name>
    <dbReference type="NCBI Taxonomy" id="1121307"/>
    <lineage>
        <taxon>Bacteria</taxon>
        <taxon>Bacillati</taxon>
        <taxon>Bacillota</taxon>
        <taxon>Clostridia</taxon>
        <taxon>Eubacteriales</taxon>
        <taxon>Clostridiaceae</taxon>
        <taxon>Clostridium</taxon>
    </lineage>
</organism>
<sequence>MKFNSEKELLDYTERIKGKTFGELDKLDLLNKLKNDKGVLGKVVETGFYGYSLNNSAQADFSSLGIELKVTGLKVNKNNTVSAKERLVLSKINFCDIVNETFEFSKLIFKNKKLLIIWYEYKSNTSYSDFVIKHYQLYDMSIDEDVLKNDFSIIKNKVINGQAHLLSEGDTSYLGACTKASDSSERTNQPFSNEPAKPRAFSLKSSFMTGILRNSDKLLTNHNNFKTVEEYVLSKLKPYIGLTQLEIYNKITGLEINRIPKNLSKMISDRLIGKDTELVSKHDLFSKTTFIIKNIPVDENYHPIERLSFRNLVLSEFSNEWDDSDWQNYFQEVTIILICYEGKNKSNGHRVLKGIKRIAFTADDISLFEQSYKMVRDAIKDRDISKLPYPNKFNEPTLVIAPKGNSGDDAYNNFFENDTTKTCFMLDKEFVYNKIK</sequence>
<dbReference type="REBASE" id="127278">
    <property type="entry name" value="CcyHC1ORF100P"/>
</dbReference>
<dbReference type="SUPFAM" id="SSF52980">
    <property type="entry name" value="Restriction endonuclease-like"/>
    <property type="match status" value="2"/>
</dbReference>
<keyword evidence="6" id="KW-1185">Reference proteome</keyword>
<evidence type="ECO:0000259" key="4">
    <source>
        <dbReference type="SMART" id="SM00927"/>
    </source>
</evidence>
<evidence type="ECO:0000256" key="2">
    <source>
        <dbReference type="ARBA" id="ARBA00022759"/>
    </source>
</evidence>
<evidence type="ECO:0000256" key="1">
    <source>
        <dbReference type="ARBA" id="ARBA00022722"/>
    </source>
</evidence>
<proteinExistence type="predicted"/>
<dbReference type="STRING" id="1121307.CLCY_17c00090"/>
<accession>A0A0J8D8D2</accession>
<evidence type="ECO:0000313" key="5">
    <source>
        <dbReference type="EMBL" id="KMT22315.1"/>
    </source>
</evidence>
<gene>
    <name evidence="5" type="primary">sau3AIR</name>
    <name evidence="5" type="ORF">CLCY_17c00090</name>
</gene>
<dbReference type="GO" id="GO:0003677">
    <property type="term" value="F:DNA binding"/>
    <property type="evidence" value="ECO:0007669"/>
    <property type="project" value="InterPro"/>
</dbReference>
<evidence type="ECO:0000313" key="6">
    <source>
        <dbReference type="Proteomes" id="UP000036756"/>
    </source>
</evidence>
<keyword evidence="3 5" id="KW-0378">Hydrolase</keyword>
<dbReference type="EMBL" id="LFVU01000023">
    <property type="protein sequence ID" value="KMT22315.1"/>
    <property type="molecule type" value="Genomic_DNA"/>
</dbReference>
<dbReference type="Gene3D" id="3.40.600.10">
    <property type="entry name" value="DNA mismatch repair MutH/Restriction endonuclease, type II"/>
    <property type="match status" value="2"/>
</dbReference>
<evidence type="ECO:0000256" key="3">
    <source>
        <dbReference type="ARBA" id="ARBA00022801"/>
    </source>
</evidence>
<dbReference type="Proteomes" id="UP000036756">
    <property type="component" value="Unassembled WGS sequence"/>
</dbReference>
<dbReference type="AlphaFoldDB" id="A0A0J8D8D2"/>
<dbReference type="InterPro" id="IPR011335">
    <property type="entry name" value="Restrct_endonuc-II-like"/>
</dbReference>